<evidence type="ECO:0000313" key="3">
    <source>
        <dbReference type="EMBL" id="KAE8166894.1"/>
    </source>
</evidence>
<feature type="region of interest" description="Disordered" evidence="1">
    <location>
        <begin position="29"/>
        <end position="50"/>
    </location>
</feature>
<dbReference type="OrthoDB" id="5347452at2759"/>
<feature type="transmembrane region" description="Helical" evidence="2">
    <location>
        <begin position="236"/>
        <end position="262"/>
    </location>
</feature>
<accession>A0A5N6V7P2</accession>
<dbReference type="AlphaFoldDB" id="A0A5N6V7P2"/>
<keyword evidence="2" id="KW-0472">Membrane</keyword>
<gene>
    <name evidence="3" type="ORF">BDV40DRAFT_295925</name>
</gene>
<feature type="region of interest" description="Disordered" evidence="1">
    <location>
        <begin position="285"/>
        <end position="310"/>
    </location>
</feature>
<organism evidence="3 4">
    <name type="scientific">Aspergillus tamarii</name>
    <dbReference type="NCBI Taxonomy" id="41984"/>
    <lineage>
        <taxon>Eukaryota</taxon>
        <taxon>Fungi</taxon>
        <taxon>Dikarya</taxon>
        <taxon>Ascomycota</taxon>
        <taxon>Pezizomycotina</taxon>
        <taxon>Eurotiomycetes</taxon>
        <taxon>Eurotiomycetidae</taxon>
        <taxon>Eurotiales</taxon>
        <taxon>Aspergillaceae</taxon>
        <taxon>Aspergillus</taxon>
        <taxon>Aspergillus subgen. Circumdati</taxon>
    </lineage>
</organism>
<evidence type="ECO:0000313" key="4">
    <source>
        <dbReference type="Proteomes" id="UP000326950"/>
    </source>
</evidence>
<reference evidence="3 4" key="1">
    <citation type="submission" date="2019-04" db="EMBL/GenBank/DDBJ databases">
        <title>Friends and foes A comparative genomics study of 23 Aspergillus species from section Flavi.</title>
        <authorList>
            <consortium name="DOE Joint Genome Institute"/>
            <person name="Kjaerbolling I."/>
            <person name="Vesth T."/>
            <person name="Frisvad J.C."/>
            <person name="Nybo J.L."/>
            <person name="Theobald S."/>
            <person name="Kildgaard S."/>
            <person name="Isbrandt T."/>
            <person name="Kuo A."/>
            <person name="Sato A."/>
            <person name="Lyhne E.K."/>
            <person name="Kogle M.E."/>
            <person name="Wiebenga A."/>
            <person name="Kun R.S."/>
            <person name="Lubbers R.J."/>
            <person name="Makela M.R."/>
            <person name="Barry K."/>
            <person name="Chovatia M."/>
            <person name="Clum A."/>
            <person name="Daum C."/>
            <person name="Haridas S."/>
            <person name="He G."/>
            <person name="LaButti K."/>
            <person name="Lipzen A."/>
            <person name="Mondo S."/>
            <person name="Riley R."/>
            <person name="Salamov A."/>
            <person name="Simmons B.A."/>
            <person name="Magnuson J.K."/>
            <person name="Henrissat B."/>
            <person name="Mortensen U.H."/>
            <person name="Larsen T.O."/>
            <person name="Devries R.P."/>
            <person name="Grigoriev I.V."/>
            <person name="Machida M."/>
            <person name="Baker S.E."/>
            <person name="Andersen M.R."/>
        </authorList>
    </citation>
    <scope>NUCLEOTIDE SEQUENCE [LARGE SCALE GENOMIC DNA]</scope>
    <source>
        <strain evidence="3 4">CBS 117626</strain>
    </source>
</reference>
<dbReference type="Proteomes" id="UP000326950">
    <property type="component" value="Unassembled WGS sequence"/>
</dbReference>
<evidence type="ECO:0000256" key="1">
    <source>
        <dbReference type="SAM" id="MobiDB-lite"/>
    </source>
</evidence>
<keyword evidence="2" id="KW-0812">Transmembrane</keyword>
<evidence type="ECO:0000256" key="2">
    <source>
        <dbReference type="SAM" id="Phobius"/>
    </source>
</evidence>
<feature type="compositionally biased region" description="Low complexity" evidence="1">
    <location>
        <begin position="209"/>
        <end position="233"/>
    </location>
</feature>
<proteinExistence type="predicted"/>
<sequence>MRRMYKTQWHHALVLAAGVQAMTIFTPRATGSSRSDMTPPSLRPTAPTNPDFPRGYKTWFAPENDCGYWGDSGTYRCDGNYVCRFHSSHAGYPGMMGCCPKGPAGPCNGFFSTCYGRHEILETPSLLSSTDDFFAMFCTKDDFPYCLPWTWPEIGVSAFECTHFTLKETATIHTLSTHTNVAGFGKTAVFVVSISWIEDREMIPRLNFKPTKPATSPSSRSTATNSSKSSSGPSPILVGAVVGSIAGGFIALCTAVIILWMLRKGRLSMDDIVLSEQLPAQGVSHNLGPVEQACPHTDRKPNGMDGNSAP</sequence>
<feature type="region of interest" description="Disordered" evidence="1">
    <location>
        <begin position="207"/>
        <end position="233"/>
    </location>
</feature>
<dbReference type="EMBL" id="ML738591">
    <property type="protein sequence ID" value="KAE8166894.1"/>
    <property type="molecule type" value="Genomic_DNA"/>
</dbReference>
<protein>
    <submittedName>
        <fullName evidence="3">Uncharacterized protein</fullName>
    </submittedName>
</protein>
<name>A0A5N6V7P2_ASPTM</name>
<keyword evidence="2" id="KW-1133">Transmembrane helix</keyword>
<feature type="compositionally biased region" description="Polar residues" evidence="1">
    <location>
        <begin position="29"/>
        <end position="38"/>
    </location>
</feature>
<keyword evidence="4" id="KW-1185">Reference proteome</keyword>